<evidence type="ECO:0000313" key="2">
    <source>
        <dbReference type="EMBL" id="SDZ20553.1"/>
    </source>
</evidence>
<dbReference type="AlphaFoldDB" id="A0A1H3R4V8"/>
<proteinExistence type="predicted"/>
<name>A0A1H3R4V8_9FIRM</name>
<organism evidence="2 3">
    <name type="scientific">Tindallia californiensis</name>
    <dbReference type="NCBI Taxonomy" id="159292"/>
    <lineage>
        <taxon>Bacteria</taxon>
        <taxon>Bacillati</taxon>
        <taxon>Bacillota</taxon>
        <taxon>Clostridia</taxon>
        <taxon>Peptostreptococcales</taxon>
        <taxon>Tindalliaceae</taxon>
        <taxon>Tindallia</taxon>
    </lineage>
</organism>
<feature type="transmembrane region" description="Helical" evidence="1">
    <location>
        <begin position="142"/>
        <end position="160"/>
    </location>
</feature>
<dbReference type="EMBL" id="FNPV01000012">
    <property type="protein sequence ID" value="SDZ20553.1"/>
    <property type="molecule type" value="Genomic_DNA"/>
</dbReference>
<evidence type="ECO:0000313" key="3">
    <source>
        <dbReference type="Proteomes" id="UP000199230"/>
    </source>
</evidence>
<dbReference type="STRING" id="159292.SAMN05192546_1122"/>
<feature type="transmembrane region" description="Helical" evidence="1">
    <location>
        <begin position="110"/>
        <end position="130"/>
    </location>
</feature>
<dbReference type="Proteomes" id="UP000199230">
    <property type="component" value="Unassembled WGS sequence"/>
</dbReference>
<gene>
    <name evidence="2" type="ORF">SAMN05192546_1122</name>
</gene>
<evidence type="ECO:0000256" key="1">
    <source>
        <dbReference type="SAM" id="Phobius"/>
    </source>
</evidence>
<keyword evidence="3" id="KW-1185">Reference proteome</keyword>
<sequence length="186" mass="22108">MQRNEYVNQLYKKNEQGEFIIEVYIEKLLSAFNEWDSSYLEIRELNANLIYFIERCSKDIPVRQKIELWFMVAEENEEQEKVLKEALRANFKYQRYLAKQKKKLLYGKSAKYFVVALLFLLTAFSLKANASLNLAGDLAVEGLYIGGWVFLWQSISMFSFESLEVIERIKIFERLLNSNIQIHYRS</sequence>
<keyword evidence="1" id="KW-1133">Transmembrane helix</keyword>
<protein>
    <recommendedName>
        <fullName evidence="4">SMODS and SLOG-associating 2TM effector domain-containing protein</fullName>
    </recommendedName>
</protein>
<keyword evidence="1" id="KW-0812">Transmembrane</keyword>
<dbReference type="OrthoDB" id="573194at2"/>
<evidence type="ECO:0008006" key="4">
    <source>
        <dbReference type="Google" id="ProtNLM"/>
    </source>
</evidence>
<keyword evidence="1" id="KW-0472">Membrane</keyword>
<reference evidence="2 3" key="1">
    <citation type="submission" date="2016-10" db="EMBL/GenBank/DDBJ databases">
        <authorList>
            <person name="de Groot N.N."/>
        </authorList>
    </citation>
    <scope>NUCLEOTIDE SEQUENCE [LARGE SCALE GENOMIC DNA]</scope>
    <source>
        <strain evidence="2 3">APO</strain>
    </source>
</reference>
<accession>A0A1H3R4V8</accession>
<dbReference type="RefSeq" id="WP_093315433.1">
    <property type="nucleotide sequence ID" value="NZ_FNPV01000012.1"/>
</dbReference>